<comment type="caution">
    <text evidence="1">The sequence shown here is derived from an EMBL/GenBank/DDBJ whole genome shotgun (WGS) entry which is preliminary data.</text>
</comment>
<keyword evidence="2" id="KW-1185">Reference proteome</keyword>
<dbReference type="Proteomes" id="UP001551482">
    <property type="component" value="Unassembled WGS sequence"/>
</dbReference>
<name>A0ABV3DGK5_9ACTN</name>
<dbReference type="InterPro" id="IPR024747">
    <property type="entry name" value="Pyridox_Oxase-rel"/>
</dbReference>
<evidence type="ECO:0000313" key="1">
    <source>
        <dbReference type="EMBL" id="MEU8134304.1"/>
    </source>
</evidence>
<organism evidence="1 2">
    <name type="scientific">Streptodolium elevatio</name>
    <dbReference type="NCBI Taxonomy" id="3157996"/>
    <lineage>
        <taxon>Bacteria</taxon>
        <taxon>Bacillati</taxon>
        <taxon>Actinomycetota</taxon>
        <taxon>Actinomycetes</taxon>
        <taxon>Kitasatosporales</taxon>
        <taxon>Streptomycetaceae</taxon>
        <taxon>Streptodolium</taxon>
    </lineage>
</organism>
<proteinExistence type="predicted"/>
<dbReference type="InterPro" id="IPR012349">
    <property type="entry name" value="Split_barrel_FMN-bd"/>
</dbReference>
<gene>
    <name evidence="1" type="ORF">AB0C36_12420</name>
</gene>
<dbReference type="PANTHER" id="PTHR34071">
    <property type="entry name" value="5-NITROIMIDAZOLE ANTIBIOTICS RESISTANCE PROTEIN, NIMA-FAMILY-RELATED PROTEIN-RELATED"/>
    <property type="match status" value="1"/>
</dbReference>
<dbReference type="EMBL" id="JBEZFP010000025">
    <property type="protein sequence ID" value="MEU8134304.1"/>
    <property type="molecule type" value="Genomic_DNA"/>
</dbReference>
<reference evidence="1 2" key="1">
    <citation type="submission" date="2024-06" db="EMBL/GenBank/DDBJ databases">
        <title>The Natural Products Discovery Center: Release of the First 8490 Sequenced Strains for Exploring Actinobacteria Biosynthetic Diversity.</title>
        <authorList>
            <person name="Kalkreuter E."/>
            <person name="Kautsar S.A."/>
            <person name="Yang D."/>
            <person name="Bader C.D."/>
            <person name="Teijaro C.N."/>
            <person name="Fluegel L."/>
            <person name="Davis C.M."/>
            <person name="Simpson J.R."/>
            <person name="Lauterbach L."/>
            <person name="Steele A.D."/>
            <person name="Gui C."/>
            <person name="Meng S."/>
            <person name="Li G."/>
            <person name="Viehrig K."/>
            <person name="Ye F."/>
            <person name="Su P."/>
            <person name="Kiefer A.F."/>
            <person name="Nichols A."/>
            <person name="Cepeda A.J."/>
            <person name="Yan W."/>
            <person name="Fan B."/>
            <person name="Jiang Y."/>
            <person name="Adhikari A."/>
            <person name="Zheng C.-J."/>
            <person name="Schuster L."/>
            <person name="Cowan T.M."/>
            <person name="Smanski M.J."/>
            <person name="Chevrette M.G."/>
            <person name="De Carvalho L.P.S."/>
            <person name="Shen B."/>
        </authorList>
    </citation>
    <scope>NUCLEOTIDE SEQUENCE [LARGE SCALE GENOMIC DNA]</scope>
    <source>
        <strain evidence="1 2">NPDC048946</strain>
    </source>
</reference>
<dbReference type="SUPFAM" id="SSF50475">
    <property type="entry name" value="FMN-binding split barrel"/>
    <property type="match status" value="1"/>
</dbReference>
<dbReference type="Gene3D" id="2.30.110.10">
    <property type="entry name" value="Electron Transport, Fmn-binding Protein, Chain A"/>
    <property type="match status" value="1"/>
</dbReference>
<sequence>MATAPPAPGSTDRTRIRRLAEKAVTDRAVLHAVLDAGLVAHVAVSDEQGRPYVLPVAYARDGDRVLIHGSTGSRLFRTLAAGAPTCLTVTLLDGLVVARSAFESSMNYRCAMVLGSCEVVDGDAKAAALDLLTDHLMPGRRAELRAHKGKELAATLVLALPLDEASVKVSAGDPDDDGDDLDSPVWAGTVPLGETFYDPIPAPDLRHELPVPEYVRTWRR</sequence>
<dbReference type="PANTHER" id="PTHR34071:SF2">
    <property type="entry name" value="FLAVIN-NUCLEOTIDE-BINDING PROTEIN"/>
    <property type="match status" value="1"/>
</dbReference>
<evidence type="ECO:0000313" key="2">
    <source>
        <dbReference type="Proteomes" id="UP001551482"/>
    </source>
</evidence>
<dbReference type="Pfam" id="PF12900">
    <property type="entry name" value="Pyridox_ox_2"/>
    <property type="match status" value="1"/>
</dbReference>
<protein>
    <submittedName>
        <fullName evidence="1">Pyridoxamine 5'-phosphate oxidase family protein</fullName>
    </submittedName>
</protein>
<dbReference type="RefSeq" id="WP_358352854.1">
    <property type="nucleotide sequence ID" value="NZ_JBEZFP010000025.1"/>
</dbReference>
<accession>A0ABV3DGK5</accession>